<dbReference type="OrthoDB" id="3540574at2"/>
<protein>
    <recommendedName>
        <fullName evidence="4">Secreted protein</fullName>
    </recommendedName>
</protein>
<dbReference type="Pfam" id="PF19882">
    <property type="entry name" value="DUF6355"/>
    <property type="match status" value="1"/>
</dbReference>
<organism evidence="2 3">
    <name type="scientific">Streptomyces hainanensis</name>
    <dbReference type="NCBI Taxonomy" id="402648"/>
    <lineage>
        <taxon>Bacteria</taxon>
        <taxon>Bacillati</taxon>
        <taxon>Actinomycetota</taxon>
        <taxon>Actinomycetes</taxon>
        <taxon>Kitasatosporales</taxon>
        <taxon>Streptomycetaceae</taxon>
        <taxon>Streptomyces</taxon>
    </lineage>
</organism>
<dbReference type="EMBL" id="SMKI01000051">
    <property type="protein sequence ID" value="TDC77558.1"/>
    <property type="molecule type" value="Genomic_DNA"/>
</dbReference>
<dbReference type="AlphaFoldDB" id="A0A4R4TIC2"/>
<gene>
    <name evidence="2" type="ORF">E1283_07040</name>
</gene>
<accession>A0A4R4TIC2</accession>
<evidence type="ECO:0000313" key="2">
    <source>
        <dbReference type="EMBL" id="TDC77558.1"/>
    </source>
</evidence>
<keyword evidence="1" id="KW-0732">Signal</keyword>
<reference evidence="2 3" key="1">
    <citation type="submission" date="2019-03" db="EMBL/GenBank/DDBJ databases">
        <title>Draft genome sequences of novel Actinobacteria.</title>
        <authorList>
            <person name="Sahin N."/>
            <person name="Ay H."/>
            <person name="Saygin H."/>
        </authorList>
    </citation>
    <scope>NUCLEOTIDE SEQUENCE [LARGE SCALE GENOMIC DNA]</scope>
    <source>
        <strain evidence="2 3">DSM 41900</strain>
    </source>
</reference>
<keyword evidence="3" id="KW-1185">Reference proteome</keyword>
<comment type="caution">
    <text evidence="2">The sequence shown here is derived from an EMBL/GenBank/DDBJ whole genome shotgun (WGS) entry which is preliminary data.</text>
</comment>
<dbReference type="RefSeq" id="WP_132817026.1">
    <property type="nucleotide sequence ID" value="NZ_SMKI01000051.1"/>
</dbReference>
<evidence type="ECO:0008006" key="4">
    <source>
        <dbReference type="Google" id="ProtNLM"/>
    </source>
</evidence>
<dbReference type="PROSITE" id="PS51257">
    <property type="entry name" value="PROKAR_LIPOPROTEIN"/>
    <property type="match status" value="1"/>
</dbReference>
<dbReference type="Proteomes" id="UP000295345">
    <property type="component" value="Unassembled WGS sequence"/>
</dbReference>
<evidence type="ECO:0000313" key="3">
    <source>
        <dbReference type="Proteomes" id="UP000295345"/>
    </source>
</evidence>
<feature type="chain" id="PRO_5039664897" description="Secreted protein" evidence="1">
    <location>
        <begin position="27"/>
        <end position="92"/>
    </location>
</feature>
<dbReference type="InterPro" id="IPR045935">
    <property type="entry name" value="DUF6355"/>
</dbReference>
<feature type="signal peptide" evidence="1">
    <location>
        <begin position="1"/>
        <end position="26"/>
    </location>
</feature>
<evidence type="ECO:0000256" key="1">
    <source>
        <dbReference type="SAM" id="SignalP"/>
    </source>
</evidence>
<proteinExistence type="predicted"/>
<sequence length="92" mass="9754">MRYAVRSLLVTAAVAACTLPITPTSAAAQACGYWQTSADAYYTHCDNGSGSRVIINVDTVWASDYEKCVGPGDTHLGSTSDVRGAWYVGRTC</sequence>
<name>A0A4R4TIC2_9ACTN</name>